<dbReference type="Proteomes" id="UP000824002">
    <property type="component" value="Unassembled WGS sequence"/>
</dbReference>
<dbReference type="AlphaFoldDB" id="A0A9D1FPP0"/>
<gene>
    <name evidence="1" type="ORF">IAB51_12300</name>
</gene>
<dbReference type="InterPro" id="IPR017853">
    <property type="entry name" value="GH"/>
</dbReference>
<dbReference type="InterPro" id="IPR038417">
    <property type="entry name" value="Alpga-gal_N_sf"/>
</dbReference>
<dbReference type="Gene3D" id="2.70.98.60">
    <property type="entry name" value="alpha-galactosidase from lactobacil brevis"/>
    <property type="match status" value="1"/>
</dbReference>
<dbReference type="InterPro" id="IPR002252">
    <property type="entry name" value="Glyco_hydro_36"/>
</dbReference>
<organism evidence="1 2">
    <name type="scientific">Candidatus Merdivicinus excrementipullorum</name>
    <dbReference type="NCBI Taxonomy" id="2840867"/>
    <lineage>
        <taxon>Bacteria</taxon>
        <taxon>Bacillati</taxon>
        <taxon>Bacillota</taxon>
        <taxon>Clostridia</taxon>
        <taxon>Eubacteriales</taxon>
        <taxon>Oscillospiraceae</taxon>
        <taxon>Oscillospiraceae incertae sedis</taxon>
        <taxon>Candidatus Merdivicinus</taxon>
    </lineage>
</organism>
<evidence type="ECO:0000313" key="2">
    <source>
        <dbReference type="Proteomes" id="UP000824002"/>
    </source>
</evidence>
<proteinExistence type="predicted"/>
<dbReference type="Gene3D" id="3.20.20.70">
    <property type="entry name" value="Aldolase class I"/>
    <property type="match status" value="1"/>
</dbReference>
<dbReference type="InterPro" id="IPR013785">
    <property type="entry name" value="Aldolase_TIM"/>
</dbReference>
<dbReference type="SUPFAM" id="SSF51445">
    <property type="entry name" value="(Trans)glycosidases"/>
    <property type="match status" value="1"/>
</dbReference>
<reference evidence="1" key="1">
    <citation type="submission" date="2020-10" db="EMBL/GenBank/DDBJ databases">
        <authorList>
            <person name="Gilroy R."/>
        </authorList>
    </citation>
    <scope>NUCLEOTIDE SEQUENCE</scope>
    <source>
        <strain evidence="1">CHK199-13235</strain>
    </source>
</reference>
<dbReference type="GO" id="GO:0016052">
    <property type="term" value="P:carbohydrate catabolic process"/>
    <property type="evidence" value="ECO:0007669"/>
    <property type="project" value="InterPro"/>
</dbReference>
<dbReference type="CDD" id="cd14791">
    <property type="entry name" value="GH36"/>
    <property type="match status" value="1"/>
</dbReference>
<evidence type="ECO:0000313" key="1">
    <source>
        <dbReference type="EMBL" id="HIS77569.1"/>
    </source>
</evidence>
<dbReference type="EMBL" id="DVJP01000079">
    <property type="protein sequence ID" value="HIS77569.1"/>
    <property type="molecule type" value="Genomic_DNA"/>
</dbReference>
<sequence length="612" mass="68650">MEFYAEWKLRGDAHGGCFSSGLSLTGSESTRNSRVISEDSEATVIQGAAGHRLVCRHIRRDGVWECSTVFENCTDKPAVLELLSSFAVRGIAARRMHRAQSFWSAEGRLLSQDLVDLDMEPSWSGYGLRTEKFGQNGSMPVRKWFPFLALENTETGKFIGFQLYCASSWQMEVFRTKEPLSVWGGLPDRDTGHWFKEIAPGESFETPKAVIAEGDSLEEACDKLVKAQHPRIAEIDRDMPVIFNEFCTTWGNPSLPNLQKTAEKLDGSGVRYLVIDAGWYKKGADWSGDLGDWIPSPELFPKGIGEAAQLIRSHGLVPGIWFEMENVAGNSDAWKMTDHLLKKDGVPITSGGRRFWDMADPWVQEYLSERVIGPLRDNGFGYLKVDYNETIGIGCDGAESLGEGLRQRVCASQDFFRKIAEELPELVIENCSSGGHRLEPSMMELVSQASFSDAHECVSIPIIAANLHRLIRPEQSQIWAVLHAKDHIHRTRYLLTAGFLGRLCLSGEIFDLNDQQWGETLAAVRLYDKVKHIIRDGFTEKIACTARSYNHPEGYQIVRRTLGNEALLIVHTFEKGGNPPVEEYLEGYQTLDALGSDLDGDFQGRVYWLRRG</sequence>
<comment type="caution">
    <text evidence="1">The sequence shown here is derived from an EMBL/GenBank/DDBJ whole genome shotgun (WGS) entry which is preliminary data.</text>
</comment>
<dbReference type="Pfam" id="PF02065">
    <property type="entry name" value="Melibiase"/>
    <property type="match status" value="1"/>
</dbReference>
<name>A0A9D1FPP0_9FIRM</name>
<accession>A0A9D1FPP0</accession>
<protein>
    <submittedName>
        <fullName evidence="1">Alpha-galactosidase</fullName>
    </submittedName>
</protein>
<dbReference type="GO" id="GO:0004557">
    <property type="term" value="F:alpha-galactosidase activity"/>
    <property type="evidence" value="ECO:0007669"/>
    <property type="project" value="InterPro"/>
</dbReference>
<reference evidence="1" key="2">
    <citation type="journal article" date="2021" name="PeerJ">
        <title>Extensive microbial diversity within the chicken gut microbiome revealed by metagenomics and culture.</title>
        <authorList>
            <person name="Gilroy R."/>
            <person name="Ravi A."/>
            <person name="Getino M."/>
            <person name="Pursley I."/>
            <person name="Horton D.L."/>
            <person name="Alikhan N.F."/>
            <person name="Baker D."/>
            <person name="Gharbi K."/>
            <person name="Hall N."/>
            <person name="Watson M."/>
            <person name="Adriaenssens E.M."/>
            <person name="Foster-Nyarko E."/>
            <person name="Jarju S."/>
            <person name="Secka A."/>
            <person name="Antonio M."/>
            <person name="Oren A."/>
            <person name="Chaudhuri R.R."/>
            <person name="La Ragione R."/>
            <person name="Hildebrand F."/>
            <person name="Pallen M.J."/>
        </authorList>
    </citation>
    <scope>NUCLEOTIDE SEQUENCE</scope>
    <source>
        <strain evidence="1">CHK199-13235</strain>
    </source>
</reference>